<dbReference type="EMBL" id="JAPXFL010000009">
    <property type="protein sequence ID" value="KAK9501625.1"/>
    <property type="molecule type" value="Genomic_DNA"/>
</dbReference>
<feature type="transmembrane region" description="Helical" evidence="1">
    <location>
        <begin position="6"/>
        <end position="22"/>
    </location>
</feature>
<proteinExistence type="predicted"/>
<dbReference type="Proteomes" id="UP001461498">
    <property type="component" value="Unassembled WGS sequence"/>
</dbReference>
<dbReference type="AlphaFoldDB" id="A0AAW1CVW3"/>
<evidence type="ECO:0000256" key="1">
    <source>
        <dbReference type="SAM" id="Phobius"/>
    </source>
</evidence>
<evidence type="ECO:0000313" key="2">
    <source>
        <dbReference type="EMBL" id="KAK9501625.1"/>
    </source>
</evidence>
<feature type="transmembrane region" description="Helical" evidence="1">
    <location>
        <begin position="113"/>
        <end position="132"/>
    </location>
</feature>
<accession>A0AAW1CVW3</accession>
<protein>
    <submittedName>
        <fullName evidence="2">Uncharacterized protein</fullName>
    </submittedName>
</protein>
<reference evidence="2 3" key="1">
    <citation type="submission" date="2022-12" db="EMBL/GenBank/DDBJ databases">
        <title>Chromosome-level genome assembly of true bugs.</title>
        <authorList>
            <person name="Ma L."/>
            <person name="Li H."/>
        </authorList>
    </citation>
    <scope>NUCLEOTIDE SEQUENCE [LARGE SCALE GENOMIC DNA]</scope>
    <source>
        <strain evidence="2">Lab_2022b</strain>
    </source>
</reference>
<gene>
    <name evidence="2" type="ORF">O3M35_012318</name>
</gene>
<evidence type="ECO:0000313" key="3">
    <source>
        <dbReference type="Proteomes" id="UP001461498"/>
    </source>
</evidence>
<feature type="transmembrane region" description="Helical" evidence="1">
    <location>
        <begin position="85"/>
        <end position="107"/>
    </location>
</feature>
<keyword evidence="1" id="KW-1133">Transmembrane helix</keyword>
<keyword evidence="3" id="KW-1185">Reference proteome</keyword>
<comment type="caution">
    <text evidence="2">The sequence shown here is derived from an EMBL/GenBank/DDBJ whole genome shotgun (WGS) entry which is preliminary data.</text>
</comment>
<sequence length="233" mass="25831">MFTNSLLLFLIIIISVNINYIHGSNNTTINNINNNISDYDITYRLIDSVKDFVHTVGHIEITQLDQNGISTNTEQGRGNKGLRMAIPLIIGFKIASIITAAIGALKLLVLNSVVFSGLSILASLALFARYIFEKLSKMNQHHSAAVESSPYHSIHQQYAWEPAYSDSHGSHAELLPQYSSQLSSSTVTDSNNGSSYNFIPSGGVNERNSYLHRPAPVLYKTTLYKTIVKRSRK</sequence>
<organism evidence="2 3">
    <name type="scientific">Rhynocoris fuscipes</name>
    <dbReference type="NCBI Taxonomy" id="488301"/>
    <lineage>
        <taxon>Eukaryota</taxon>
        <taxon>Metazoa</taxon>
        <taxon>Ecdysozoa</taxon>
        <taxon>Arthropoda</taxon>
        <taxon>Hexapoda</taxon>
        <taxon>Insecta</taxon>
        <taxon>Pterygota</taxon>
        <taxon>Neoptera</taxon>
        <taxon>Paraneoptera</taxon>
        <taxon>Hemiptera</taxon>
        <taxon>Heteroptera</taxon>
        <taxon>Panheteroptera</taxon>
        <taxon>Cimicomorpha</taxon>
        <taxon>Reduviidae</taxon>
        <taxon>Harpactorinae</taxon>
        <taxon>Harpactorini</taxon>
        <taxon>Rhynocoris</taxon>
    </lineage>
</organism>
<name>A0AAW1CVW3_9HEMI</name>
<keyword evidence="1" id="KW-0472">Membrane</keyword>
<keyword evidence="1" id="KW-0812">Transmembrane</keyword>